<evidence type="ECO:0000259" key="9">
    <source>
        <dbReference type="Pfam" id="PF20659"/>
    </source>
</evidence>
<dbReference type="SUPFAM" id="SSF51645">
    <property type="entry name" value="Malate synthase G"/>
    <property type="match status" value="1"/>
</dbReference>
<evidence type="ECO:0000256" key="1">
    <source>
        <dbReference type="ARBA" id="ARBA00006394"/>
    </source>
</evidence>
<evidence type="ECO:0000256" key="2">
    <source>
        <dbReference type="ARBA" id="ARBA00012636"/>
    </source>
</evidence>
<dbReference type="EMBL" id="LJIW01000001">
    <property type="protein sequence ID" value="PNG94226.1"/>
    <property type="molecule type" value="Genomic_DNA"/>
</dbReference>
<organism evidence="10 11">
    <name type="scientific">Streptomyces malaysiensis</name>
    <dbReference type="NCBI Taxonomy" id="92644"/>
    <lineage>
        <taxon>Bacteria</taxon>
        <taxon>Bacillati</taxon>
        <taxon>Actinomycetota</taxon>
        <taxon>Actinomycetes</taxon>
        <taxon>Kitasatosporales</taxon>
        <taxon>Streptomycetaceae</taxon>
        <taxon>Streptomyces</taxon>
        <taxon>Streptomyces violaceusniger group</taxon>
    </lineage>
</organism>
<dbReference type="InterPro" id="IPR011076">
    <property type="entry name" value="Malate_synth_sf"/>
</dbReference>
<dbReference type="PANTHER" id="PTHR42902:SF1">
    <property type="entry name" value="MALATE SYNTHASE 1-RELATED"/>
    <property type="match status" value="1"/>
</dbReference>
<comment type="similarity">
    <text evidence="1">Belongs to the malate synthase family.</text>
</comment>
<dbReference type="Pfam" id="PF01274">
    <property type="entry name" value="MS_TIM-barrel"/>
    <property type="match status" value="1"/>
</dbReference>
<evidence type="ECO:0000313" key="10">
    <source>
        <dbReference type="EMBL" id="PNG94226.1"/>
    </source>
</evidence>
<evidence type="ECO:0000313" key="11">
    <source>
        <dbReference type="Proteomes" id="UP000236520"/>
    </source>
</evidence>
<dbReference type="Gene3D" id="3.20.20.360">
    <property type="entry name" value="Malate synthase, domain 3"/>
    <property type="match status" value="2"/>
</dbReference>
<evidence type="ECO:0000259" key="7">
    <source>
        <dbReference type="Pfam" id="PF01274"/>
    </source>
</evidence>
<keyword evidence="3" id="KW-0329">Glyoxylate bypass</keyword>
<dbReference type="Pfam" id="PF20659">
    <property type="entry name" value="MS_C"/>
    <property type="match status" value="1"/>
</dbReference>
<feature type="domain" description="Malate synthase C-terminal" evidence="9">
    <location>
        <begin position="268"/>
        <end position="386"/>
    </location>
</feature>
<dbReference type="InterPro" id="IPR048356">
    <property type="entry name" value="MS_N"/>
</dbReference>
<evidence type="ECO:0000256" key="4">
    <source>
        <dbReference type="ARBA" id="ARBA00022532"/>
    </source>
</evidence>
<dbReference type="PANTHER" id="PTHR42902">
    <property type="entry name" value="MALATE SYNTHASE"/>
    <property type="match status" value="1"/>
</dbReference>
<comment type="catalytic activity">
    <reaction evidence="6">
        <text>glyoxylate + acetyl-CoA + H2O = (S)-malate + CoA + H(+)</text>
        <dbReference type="Rhea" id="RHEA:18181"/>
        <dbReference type="ChEBI" id="CHEBI:15377"/>
        <dbReference type="ChEBI" id="CHEBI:15378"/>
        <dbReference type="ChEBI" id="CHEBI:15589"/>
        <dbReference type="ChEBI" id="CHEBI:36655"/>
        <dbReference type="ChEBI" id="CHEBI:57287"/>
        <dbReference type="ChEBI" id="CHEBI:57288"/>
        <dbReference type="EC" id="2.3.3.9"/>
    </reaction>
</comment>
<proteinExistence type="inferred from homology"/>
<evidence type="ECO:0000256" key="6">
    <source>
        <dbReference type="ARBA" id="ARBA00047918"/>
    </source>
</evidence>
<keyword evidence="5" id="KW-0808">Transferase</keyword>
<keyword evidence="11" id="KW-1185">Reference proteome</keyword>
<dbReference type="AlphaFoldDB" id="A0A2J7Z1U0"/>
<feature type="domain" description="Malate synthase N-terminal" evidence="8">
    <location>
        <begin position="5"/>
        <end position="65"/>
    </location>
</feature>
<dbReference type="GO" id="GO:0005737">
    <property type="term" value="C:cytoplasm"/>
    <property type="evidence" value="ECO:0007669"/>
    <property type="project" value="TreeGrafter"/>
</dbReference>
<dbReference type="EC" id="2.3.3.9" evidence="2"/>
<evidence type="ECO:0000259" key="8">
    <source>
        <dbReference type="Pfam" id="PF20656"/>
    </source>
</evidence>
<gene>
    <name evidence="10" type="ORF">SMF913_10251</name>
</gene>
<dbReference type="InterPro" id="IPR048355">
    <property type="entry name" value="MS_C"/>
</dbReference>
<name>A0A2J7Z1U0_STRMQ</name>
<dbReference type="InterPro" id="IPR046363">
    <property type="entry name" value="MS_N_TIM-barrel_dom"/>
</dbReference>
<dbReference type="GO" id="GO:0006097">
    <property type="term" value="P:glyoxylate cycle"/>
    <property type="evidence" value="ECO:0007669"/>
    <property type="project" value="UniProtKB-KW"/>
</dbReference>
<dbReference type="Pfam" id="PF20656">
    <property type="entry name" value="MS_N"/>
    <property type="match status" value="1"/>
</dbReference>
<evidence type="ECO:0000256" key="3">
    <source>
        <dbReference type="ARBA" id="ARBA00022435"/>
    </source>
</evidence>
<dbReference type="InterPro" id="IPR006252">
    <property type="entry name" value="Malate_synthA"/>
</dbReference>
<protein>
    <recommendedName>
        <fullName evidence="2">malate synthase</fullName>
        <ecNumber evidence="2">2.3.3.9</ecNumber>
    </recommendedName>
</protein>
<sequence>MPDIEVTGAHVEGAEPILTPQALDFVAGLQRRFGARRKELLVARTARREEISRTGRLDFLPETAEIRAAEWKVAETPPALLDRRVEITGPTDRKMTVNALNSGAQVWLANFEDATAPTWSNLVQGQANLIDAFERRIDFTSPEGKEYRLRPDAELPTVVVGWHLEERHVQTCHRRGAHAIGGMAAFIPSRRDPAVNEAALAKVAADKNREAGDGFDGSWVAHPDLVPVCRTAFDSVLGDRPNQKDRPVESVEITAEQLLDVAGTEGSRTERGLHSAIAVGLRYIEAWLRGHGAVGIFNLMEDVATAEISRSQIWQWVHNDVVLEGGEKVTAELVRRLVSEELSGLREWLGDAAYDAGRWQQAGALFEQVALDGDFADFLTVPGYALLD</sequence>
<dbReference type="GO" id="GO:0004474">
    <property type="term" value="F:malate synthase activity"/>
    <property type="evidence" value="ECO:0007669"/>
    <property type="project" value="UniProtKB-EC"/>
</dbReference>
<evidence type="ECO:0000256" key="5">
    <source>
        <dbReference type="ARBA" id="ARBA00022679"/>
    </source>
</evidence>
<feature type="domain" description="Malate synthase TIM barrel" evidence="7">
    <location>
        <begin position="165"/>
        <end position="260"/>
    </location>
</feature>
<dbReference type="RefSeq" id="WP_102933083.1">
    <property type="nucleotide sequence ID" value="NZ_LJIW01000001.1"/>
</dbReference>
<dbReference type="InterPro" id="IPR044856">
    <property type="entry name" value="Malate_synth_C_sf"/>
</dbReference>
<dbReference type="GO" id="GO:0006099">
    <property type="term" value="P:tricarboxylic acid cycle"/>
    <property type="evidence" value="ECO:0007669"/>
    <property type="project" value="UniProtKB-KW"/>
</dbReference>
<dbReference type="Proteomes" id="UP000236520">
    <property type="component" value="Unassembled WGS sequence"/>
</dbReference>
<dbReference type="FunFam" id="1.20.1220.12:FF:000001">
    <property type="entry name" value="Malate synthase"/>
    <property type="match status" value="1"/>
</dbReference>
<dbReference type="Gene3D" id="1.20.1220.12">
    <property type="entry name" value="Malate synthase, domain III"/>
    <property type="match status" value="1"/>
</dbReference>
<accession>A0A2J7Z1U0</accession>
<keyword evidence="4" id="KW-0816">Tricarboxylic acid cycle</keyword>
<reference evidence="10 11" key="1">
    <citation type="submission" date="2015-09" db="EMBL/GenBank/DDBJ databases">
        <title>Genome sequence, genome mining and natural product profiling of a biocontrol bacterium Streptomyces malaysiensis F913.</title>
        <authorList>
            <person name="Xu Y."/>
            <person name="Wei J."/>
            <person name="Xie J."/>
            <person name="Li T."/>
            <person name="Zhou Z."/>
        </authorList>
    </citation>
    <scope>NUCLEOTIDE SEQUENCE [LARGE SCALE GENOMIC DNA]</scope>
    <source>
        <strain evidence="10 11">F913</strain>
    </source>
</reference>
<comment type="caution">
    <text evidence="10">The sequence shown here is derived from an EMBL/GenBank/DDBJ whole genome shotgun (WGS) entry which is preliminary data.</text>
</comment>
<dbReference type="InterPro" id="IPR001465">
    <property type="entry name" value="Malate_synthase_TIM"/>
</dbReference>